<protein>
    <submittedName>
        <fullName evidence="2">Uncharacterized protein</fullName>
    </submittedName>
</protein>
<feature type="compositionally biased region" description="Basic residues" evidence="1">
    <location>
        <begin position="1"/>
        <end position="10"/>
    </location>
</feature>
<proteinExistence type="predicted"/>
<feature type="region of interest" description="Disordered" evidence="1">
    <location>
        <begin position="72"/>
        <end position="100"/>
    </location>
</feature>
<feature type="region of interest" description="Disordered" evidence="1">
    <location>
        <begin position="1"/>
        <end position="28"/>
    </location>
</feature>
<organism evidence="2 3">
    <name type="scientific">Petrolisthes manimaculis</name>
    <dbReference type="NCBI Taxonomy" id="1843537"/>
    <lineage>
        <taxon>Eukaryota</taxon>
        <taxon>Metazoa</taxon>
        <taxon>Ecdysozoa</taxon>
        <taxon>Arthropoda</taxon>
        <taxon>Crustacea</taxon>
        <taxon>Multicrustacea</taxon>
        <taxon>Malacostraca</taxon>
        <taxon>Eumalacostraca</taxon>
        <taxon>Eucarida</taxon>
        <taxon>Decapoda</taxon>
        <taxon>Pleocyemata</taxon>
        <taxon>Anomura</taxon>
        <taxon>Galatheoidea</taxon>
        <taxon>Porcellanidae</taxon>
        <taxon>Petrolisthes</taxon>
    </lineage>
</organism>
<dbReference type="Proteomes" id="UP001292094">
    <property type="component" value="Unassembled WGS sequence"/>
</dbReference>
<gene>
    <name evidence="2" type="ORF">Pmani_008656</name>
</gene>
<reference evidence="2" key="1">
    <citation type="submission" date="2023-11" db="EMBL/GenBank/DDBJ databases">
        <title>Genome assemblies of two species of porcelain crab, Petrolisthes cinctipes and Petrolisthes manimaculis (Anomura: Porcellanidae).</title>
        <authorList>
            <person name="Angst P."/>
        </authorList>
    </citation>
    <scope>NUCLEOTIDE SEQUENCE</scope>
    <source>
        <strain evidence="2">PB745_02</strain>
        <tissue evidence="2">Gill</tissue>
    </source>
</reference>
<keyword evidence="3" id="KW-1185">Reference proteome</keyword>
<name>A0AAE1Q574_9EUCA</name>
<evidence type="ECO:0000313" key="3">
    <source>
        <dbReference type="Proteomes" id="UP001292094"/>
    </source>
</evidence>
<accession>A0AAE1Q574</accession>
<dbReference type="EMBL" id="JAWZYT010000665">
    <property type="protein sequence ID" value="KAK4320490.1"/>
    <property type="molecule type" value="Genomic_DNA"/>
</dbReference>
<feature type="compositionally biased region" description="Acidic residues" evidence="1">
    <location>
        <begin position="17"/>
        <end position="27"/>
    </location>
</feature>
<evidence type="ECO:0000256" key="1">
    <source>
        <dbReference type="SAM" id="MobiDB-lite"/>
    </source>
</evidence>
<sequence length="157" mass="17927">MITRSRVQRQLKKDGYTEDEFVDEAQQEDDRVLREETVMASGSVASVDSNTKVCQMLSQMADQMNSMSSRMNNLKQRRSVEATHPSRHLSPHTSPNITNIPCPRFSDTLDPLTPIRNTRVTPKTPLKTRDIKVLELETLHRLDSTALLQIFFATVEQ</sequence>
<evidence type="ECO:0000313" key="2">
    <source>
        <dbReference type="EMBL" id="KAK4320490.1"/>
    </source>
</evidence>
<comment type="caution">
    <text evidence="2">The sequence shown here is derived from an EMBL/GenBank/DDBJ whole genome shotgun (WGS) entry which is preliminary data.</text>
</comment>
<dbReference type="AlphaFoldDB" id="A0AAE1Q574"/>